<accession>A0A4R3JMS1</accession>
<dbReference type="EMBL" id="BHEO01000005">
    <property type="protein sequence ID" value="GBU04812.1"/>
    <property type="molecule type" value="Genomic_DNA"/>
</dbReference>
<keyword evidence="4" id="KW-1185">Reference proteome</keyword>
<protein>
    <submittedName>
        <fullName evidence="2">Putative secreted protein</fullName>
    </submittedName>
</protein>
<gene>
    <name evidence="2" type="ORF">EDD74_11551</name>
    <name evidence="1" type="ORF">FAEUMB_13530</name>
</gene>
<name>A0A4R3JMS1_9FIRM</name>
<dbReference type="AlphaFoldDB" id="A0A4R3JMS1"/>
<dbReference type="InterPro" id="IPR054648">
    <property type="entry name" value="TudS-rel"/>
</dbReference>
<organism evidence="2 3">
    <name type="scientific">Faecalimonas umbilicata</name>
    <dbReference type="NCBI Taxonomy" id="1912855"/>
    <lineage>
        <taxon>Bacteria</taxon>
        <taxon>Bacillati</taxon>
        <taxon>Bacillota</taxon>
        <taxon>Clostridia</taxon>
        <taxon>Lachnospirales</taxon>
        <taxon>Lachnospiraceae</taxon>
        <taxon>Faecalimonas</taxon>
    </lineage>
</organism>
<proteinExistence type="predicted"/>
<evidence type="ECO:0000313" key="3">
    <source>
        <dbReference type="Proteomes" id="UP000294613"/>
    </source>
</evidence>
<dbReference type="Proteomes" id="UP000702954">
    <property type="component" value="Unassembled WGS sequence"/>
</dbReference>
<dbReference type="EMBL" id="SLZV01000015">
    <property type="protein sequence ID" value="TCS67728.1"/>
    <property type="molecule type" value="Genomic_DNA"/>
</dbReference>
<comment type="caution">
    <text evidence="2">The sequence shown here is derived from an EMBL/GenBank/DDBJ whole genome shotgun (WGS) entry which is preliminary data.</text>
</comment>
<evidence type="ECO:0000313" key="1">
    <source>
        <dbReference type="EMBL" id="GBU04812.1"/>
    </source>
</evidence>
<evidence type="ECO:0000313" key="2">
    <source>
        <dbReference type="EMBL" id="TCS67728.1"/>
    </source>
</evidence>
<reference evidence="1 4" key="1">
    <citation type="journal article" date="2018" name="Int. J. Syst. Evol. Microbiol.">
        <title>Draft Genome Sequence of Faecalimonas umbilicata JCM 30896T, an Acetate-Producing Bacterium Isolated from Human Feces.</title>
        <authorList>
            <person name="Sakamoto M."/>
            <person name="Ikeyama N."/>
            <person name="Yuki M."/>
            <person name="Ohkuma M."/>
        </authorList>
    </citation>
    <scope>NUCLEOTIDE SEQUENCE [LARGE SCALE GENOMIC DNA]</scope>
    <source>
        <strain evidence="1 4">EGH7</strain>
    </source>
</reference>
<reference evidence="2 3" key="2">
    <citation type="submission" date="2019-03" db="EMBL/GenBank/DDBJ databases">
        <title>Genomic Encyclopedia of Type Strains, Phase IV (KMG-IV): sequencing the most valuable type-strain genomes for metagenomic binning, comparative biology and taxonomic classification.</title>
        <authorList>
            <person name="Goeker M."/>
        </authorList>
    </citation>
    <scope>NUCLEOTIDE SEQUENCE [LARGE SCALE GENOMIC DNA]</scope>
    <source>
        <strain evidence="2 3">DSM 103426</strain>
    </source>
</reference>
<dbReference type="Proteomes" id="UP000294613">
    <property type="component" value="Unassembled WGS sequence"/>
</dbReference>
<dbReference type="NCBIfam" id="NF045597">
    <property type="entry name" value="TudS_rel_CD3072"/>
    <property type="match status" value="1"/>
</dbReference>
<dbReference type="RefSeq" id="WP_008976910.1">
    <property type="nucleotide sequence ID" value="NZ_BHEO01000005.1"/>
</dbReference>
<sequence length="184" mass="21366">MKNKKKLLLVSHCILNVRAKIQYAVEFETEEERNRKAFLKKVIEEDIQLMQLPCPEFLMYGGRRWGHSSEQFDNPFFRRQARKMLEDIVLQVKEYQNCAERVEVLGVVGINGSPSCGIGYTFSADWGGELSSQPNLEAYLKKGERKEAMGIFMQVLKEMLEEEGIILRMVPLTERTLEELEDEN</sequence>
<evidence type="ECO:0000313" key="4">
    <source>
        <dbReference type="Proteomes" id="UP000702954"/>
    </source>
</evidence>